<feature type="transmembrane region" description="Helical" evidence="6">
    <location>
        <begin position="46"/>
        <end position="68"/>
    </location>
</feature>
<accession>A0A852ZVG8</accession>
<organism evidence="7 8">
    <name type="scientific">Allostreptomyces psammosilenae</name>
    <dbReference type="NCBI Taxonomy" id="1892865"/>
    <lineage>
        <taxon>Bacteria</taxon>
        <taxon>Bacillati</taxon>
        <taxon>Actinomycetota</taxon>
        <taxon>Actinomycetes</taxon>
        <taxon>Kitasatosporales</taxon>
        <taxon>Streptomycetaceae</taxon>
        <taxon>Allostreptomyces</taxon>
    </lineage>
</organism>
<dbReference type="InterPro" id="IPR008217">
    <property type="entry name" value="Ccc1_fam"/>
</dbReference>
<protein>
    <submittedName>
        <fullName evidence="7">VIT1/CCC1 family predicted Fe2+/Mn2+ transporter</fullName>
    </submittedName>
</protein>
<dbReference type="EMBL" id="JACBZD010000001">
    <property type="protein sequence ID" value="NYI05935.1"/>
    <property type="molecule type" value="Genomic_DNA"/>
</dbReference>
<keyword evidence="4 6" id="KW-0472">Membrane</keyword>
<proteinExistence type="predicted"/>
<evidence type="ECO:0000313" key="8">
    <source>
        <dbReference type="Proteomes" id="UP000567795"/>
    </source>
</evidence>
<dbReference type="AlphaFoldDB" id="A0A852ZVG8"/>
<gene>
    <name evidence="7" type="ORF">FHU37_002878</name>
</gene>
<sequence length="259" mass="26652">MPNIDEFSETVERERGGVDEGTGPAGAHAAEPHNGDLNSRLNWLRAGVLGANDGIVSVAGLVVGVAGATTDRSALLLAGLAGLFAGALSMAGGEYVSVSTQRDTEDAMLRLERHELETMPEEEERELAQLYEAKGLSPALAAQVARELTEKDAFQAHAEAELGIDPDALTSPWQAAGASLLSFTVGALLPLLAIYLPPPSLRIGLCFVAVVVALAITGAVSARLGKADARRAVLRNVGVGALTMVVTFGVGSVFGVATG</sequence>
<dbReference type="Proteomes" id="UP000567795">
    <property type="component" value="Unassembled WGS sequence"/>
</dbReference>
<dbReference type="PANTHER" id="PTHR31851">
    <property type="entry name" value="FE(2+)/MN(2+) TRANSPORTER PCL1"/>
    <property type="match status" value="1"/>
</dbReference>
<reference evidence="7 8" key="1">
    <citation type="submission" date="2020-07" db="EMBL/GenBank/DDBJ databases">
        <title>Sequencing the genomes of 1000 actinobacteria strains.</title>
        <authorList>
            <person name="Klenk H.-P."/>
        </authorList>
    </citation>
    <scope>NUCLEOTIDE SEQUENCE [LARGE SCALE GENOMIC DNA]</scope>
    <source>
        <strain evidence="7 8">DSM 42178</strain>
    </source>
</reference>
<evidence type="ECO:0000313" key="7">
    <source>
        <dbReference type="EMBL" id="NYI05935.1"/>
    </source>
</evidence>
<dbReference type="GO" id="GO:0012505">
    <property type="term" value="C:endomembrane system"/>
    <property type="evidence" value="ECO:0007669"/>
    <property type="project" value="UniProtKB-SubCell"/>
</dbReference>
<feature type="transmembrane region" description="Helical" evidence="6">
    <location>
        <begin position="74"/>
        <end position="92"/>
    </location>
</feature>
<evidence type="ECO:0000256" key="6">
    <source>
        <dbReference type="SAM" id="Phobius"/>
    </source>
</evidence>
<dbReference type="Pfam" id="PF01988">
    <property type="entry name" value="VIT1"/>
    <property type="match status" value="1"/>
</dbReference>
<keyword evidence="8" id="KW-1185">Reference proteome</keyword>
<name>A0A852ZVG8_9ACTN</name>
<feature type="transmembrane region" description="Helical" evidence="6">
    <location>
        <begin position="237"/>
        <end position="257"/>
    </location>
</feature>
<dbReference type="CDD" id="cd02432">
    <property type="entry name" value="Nodulin-21_like_1"/>
    <property type="match status" value="1"/>
</dbReference>
<evidence type="ECO:0000256" key="3">
    <source>
        <dbReference type="ARBA" id="ARBA00022989"/>
    </source>
</evidence>
<feature type="region of interest" description="Disordered" evidence="5">
    <location>
        <begin position="1"/>
        <end position="34"/>
    </location>
</feature>
<evidence type="ECO:0000256" key="5">
    <source>
        <dbReference type="SAM" id="MobiDB-lite"/>
    </source>
</evidence>
<comment type="subcellular location">
    <subcellularLocation>
        <location evidence="1">Endomembrane system</location>
        <topology evidence="1">Multi-pass membrane protein</topology>
    </subcellularLocation>
</comment>
<dbReference type="GO" id="GO:0030026">
    <property type="term" value="P:intracellular manganese ion homeostasis"/>
    <property type="evidence" value="ECO:0007669"/>
    <property type="project" value="InterPro"/>
</dbReference>
<dbReference type="GO" id="GO:0005384">
    <property type="term" value="F:manganese ion transmembrane transporter activity"/>
    <property type="evidence" value="ECO:0007669"/>
    <property type="project" value="InterPro"/>
</dbReference>
<comment type="caution">
    <text evidence="7">The sequence shown here is derived from an EMBL/GenBank/DDBJ whole genome shotgun (WGS) entry which is preliminary data.</text>
</comment>
<feature type="transmembrane region" description="Helical" evidence="6">
    <location>
        <begin position="175"/>
        <end position="196"/>
    </location>
</feature>
<evidence type="ECO:0000256" key="4">
    <source>
        <dbReference type="ARBA" id="ARBA00023136"/>
    </source>
</evidence>
<evidence type="ECO:0000256" key="2">
    <source>
        <dbReference type="ARBA" id="ARBA00022692"/>
    </source>
</evidence>
<feature type="transmembrane region" description="Helical" evidence="6">
    <location>
        <begin position="202"/>
        <end position="225"/>
    </location>
</feature>
<evidence type="ECO:0000256" key="1">
    <source>
        <dbReference type="ARBA" id="ARBA00004127"/>
    </source>
</evidence>
<keyword evidence="3 6" id="KW-1133">Transmembrane helix</keyword>
<keyword evidence="2 6" id="KW-0812">Transmembrane</keyword>